<evidence type="ECO:0000256" key="7">
    <source>
        <dbReference type="ARBA" id="ARBA00022795"/>
    </source>
</evidence>
<dbReference type="RefSeq" id="WP_090129606.1">
    <property type="nucleotide sequence ID" value="NZ_FOLY01000001.1"/>
</dbReference>
<evidence type="ECO:0000256" key="11">
    <source>
        <dbReference type="ARBA" id="ARBA00023225"/>
    </source>
</evidence>
<evidence type="ECO:0000256" key="4">
    <source>
        <dbReference type="ARBA" id="ARBA00022448"/>
    </source>
</evidence>
<dbReference type="PANTHER" id="PTHR30531">
    <property type="entry name" value="FLAGELLAR BIOSYNTHETIC PROTEIN FLHB"/>
    <property type="match status" value="1"/>
</dbReference>
<dbReference type="Proteomes" id="UP000199046">
    <property type="component" value="Unassembled WGS sequence"/>
</dbReference>
<proteinExistence type="inferred from homology"/>
<dbReference type="NCBIfam" id="TIGR00328">
    <property type="entry name" value="flhB"/>
    <property type="match status" value="1"/>
</dbReference>
<dbReference type="FunFam" id="3.40.1690.10:FF:000001">
    <property type="entry name" value="Flagellar biosynthetic protein FlhB"/>
    <property type="match status" value="1"/>
</dbReference>
<feature type="transmembrane region" description="Helical" evidence="13">
    <location>
        <begin position="33"/>
        <end position="53"/>
    </location>
</feature>
<dbReference type="InterPro" id="IPR029025">
    <property type="entry name" value="T3SS_substrate_exporter_C"/>
</dbReference>
<evidence type="ECO:0000256" key="10">
    <source>
        <dbReference type="ARBA" id="ARBA00023136"/>
    </source>
</evidence>
<dbReference type="InterPro" id="IPR006135">
    <property type="entry name" value="T3SS_substrate_exporter"/>
</dbReference>
<keyword evidence="7 13" id="KW-1005">Bacterial flagellum biogenesis</keyword>
<dbReference type="InterPro" id="IPR006136">
    <property type="entry name" value="FlhB"/>
</dbReference>
<gene>
    <name evidence="13" type="primary">flhB</name>
    <name evidence="15" type="ORF">SAMN05421848_0020</name>
</gene>
<dbReference type="GO" id="GO:0009306">
    <property type="term" value="P:protein secretion"/>
    <property type="evidence" value="ECO:0007669"/>
    <property type="project" value="InterPro"/>
</dbReference>
<keyword evidence="11 13" id="KW-1006">Bacterial flagellum protein export</keyword>
<keyword evidence="16" id="KW-1185">Reference proteome</keyword>
<protein>
    <recommendedName>
        <fullName evidence="3 13">Flagellar biosynthetic protein FlhB</fullName>
    </recommendedName>
</protein>
<comment type="similarity">
    <text evidence="2 13">Belongs to the type III secretion exporter family.</text>
</comment>
<dbReference type="PANTHER" id="PTHR30531:SF12">
    <property type="entry name" value="FLAGELLAR BIOSYNTHETIC PROTEIN FLHB"/>
    <property type="match status" value="1"/>
</dbReference>
<evidence type="ECO:0000256" key="6">
    <source>
        <dbReference type="ARBA" id="ARBA00022692"/>
    </source>
</evidence>
<evidence type="ECO:0000256" key="3">
    <source>
        <dbReference type="ARBA" id="ARBA00021622"/>
    </source>
</evidence>
<feature type="region of interest" description="Disordered" evidence="14">
    <location>
        <begin position="356"/>
        <end position="388"/>
    </location>
</feature>
<keyword evidence="15" id="KW-0969">Cilium</keyword>
<dbReference type="Pfam" id="PF01312">
    <property type="entry name" value="Bac_export_2"/>
    <property type="match status" value="1"/>
</dbReference>
<feature type="transmembrane region" description="Helical" evidence="13">
    <location>
        <begin position="186"/>
        <end position="214"/>
    </location>
</feature>
<evidence type="ECO:0000256" key="13">
    <source>
        <dbReference type="RuleBase" id="RU364091"/>
    </source>
</evidence>
<keyword evidence="4 13" id="KW-0813">Transport</keyword>
<name>A0A1I1F7E0_9GAMM</name>
<comment type="subcellular location">
    <subcellularLocation>
        <location evidence="1">Cell membrane</location>
        <topology evidence="1">Multi-pass membrane protein</topology>
    </subcellularLocation>
</comment>
<feature type="transmembrane region" description="Helical" evidence="13">
    <location>
        <begin position="146"/>
        <end position="166"/>
    </location>
</feature>
<keyword evidence="15" id="KW-0966">Cell projection</keyword>
<evidence type="ECO:0000256" key="2">
    <source>
        <dbReference type="ARBA" id="ARBA00010690"/>
    </source>
</evidence>
<evidence type="ECO:0000256" key="14">
    <source>
        <dbReference type="SAM" id="MobiDB-lite"/>
    </source>
</evidence>
<dbReference type="SUPFAM" id="SSF160544">
    <property type="entry name" value="EscU C-terminal domain-like"/>
    <property type="match status" value="1"/>
</dbReference>
<keyword evidence="9 13" id="KW-1133">Transmembrane helix</keyword>
<feature type="region of interest" description="Disordered" evidence="14">
    <location>
        <begin position="1"/>
        <end position="26"/>
    </location>
</feature>
<dbReference type="GO" id="GO:0044780">
    <property type="term" value="P:bacterial-type flagellum assembly"/>
    <property type="evidence" value="ECO:0007669"/>
    <property type="project" value="InterPro"/>
</dbReference>
<evidence type="ECO:0000313" key="15">
    <source>
        <dbReference type="EMBL" id="SFB95285.1"/>
    </source>
</evidence>
<keyword evidence="6 13" id="KW-0812">Transmembrane</keyword>
<evidence type="ECO:0000256" key="9">
    <source>
        <dbReference type="ARBA" id="ARBA00022989"/>
    </source>
</evidence>
<keyword evidence="5 13" id="KW-1003">Cell membrane</keyword>
<accession>A0A1I1F7E0</accession>
<feature type="transmembrane region" description="Helical" evidence="13">
    <location>
        <begin position="89"/>
        <end position="116"/>
    </location>
</feature>
<evidence type="ECO:0000256" key="8">
    <source>
        <dbReference type="ARBA" id="ARBA00022927"/>
    </source>
</evidence>
<dbReference type="EMBL" id="FOLY01000001">
    <property type="protein sequence ID" value="SFB95285.1"/>
    <property type="molecule type" value="Genomic_DNA"/>
</dbReference>
<sequence length="388" mass="42605">MSGDSDAEKTEEPTARRLEKAREEGQVARSRELTTFLMLAVGAGGLALCMSWMGEVLSEVMSDGLTFDADVARDPTRMMINVTALGGRALLAIAPIMGIMGAVALLAPMALGGWLFSTKSLKFDVKKLNPLSGLKRMFSSQVLAELVKTIAKSLLIALVAAGFIYSHQGQLLGLAGESLQSGMRHMLLMVVFCCALILLAFIFVIVIDVPYQLWSHTKKLRMSREDIRQEHKESEGDPQVKGRIRQQQQAAARRRMMSEVPKADVIITNPTHFAVALAYKDNEMGAPRVVAKGADAVAAKIRELGQENRIPFLEAPALARSLYRHGELGREIPAALYTAVAEVLAWVYQIRRYRSEGGKAPQRPGHIEVPEEMAYTPQASDDDDDNEQ</sequence>
<dbReference type="Gene3D" id="3.40.1690.10">
    <property type="entry name" value="secretion proteins EscU"/>
    <property type="match status" value="1"/>
</dbReference>
<dbReference type="AlphaFoldDB" id="A0A1I1F7E0"/>
<evidence type="ECO:0000256" key="5">
    <source>
        <dbReference type="ARBA" id="ARBA00022475"/>
    </source>
</evidence>
<keyword evidence="15" id="KW-0282">Flagellum</keyword>
<evidence type="ECO:0000256" key="12">
    <source>
        <dbReference type="ARBA" id="ARBA00025078"/>
    </source>
</evidence>
<comment type="function">
    <text evidence="12 13">Required for formation of the rod structure in the basal body of the flagellar apparatus. Together with FliI and FliH, may constitute the export apparatus of flagellin.</text>
</comment>
<dbReference type="STRING" id="402385.SAMN05421848_0020"/>
<organism evidence="15 16">
    <name type="scientific">Kushneria avicenniae</name>
    <dbReference type="NCBI Taxonomy" id="402385"/>
    <lineage>
        <taxon>Bacteria</taxon>
        <taxon>Pseudomonadati</taxon>
        <taxon>Pseudomonadota</taxon>
        <taxon>Gammaproteobacteria</taxon>
        <taxon>Oceanospirillales</taxon>
        <taxon>Halomonadaceae</taxon>
        <taxon>Kushneria</taxon>
    </lineage>
</organism>
<dbReference type="PRINTS" id="PR00950">
    <property type="entry name" value="TYPE3IMSPROT"/>
</dbReference>
<evidence type="ECO:0000313" key="16">
    <source>
        <dbReference type="Proteomes" id="UP000199046"/>
    </source>
</evidence>
<dbReference type="OrthoDB" id="9807950at2"/>
<keyword evidence="10 13" id="KW-0472">Membrane</keyword>
<keyword evidence="8 13" id="KW-0653">Protein transport</keyword>
<evidence type="ECO:0000256" key="1">
    <source>
        <dbReference type="ARBA" id="ARBA00004651"/>
    </source>
</evidence>
<reference evidence="16" key="1">
    <citation type="submission" date="2016-10" db="EMBL/GenBank/DDBJ databases">
        <authorList>
            <person name="Varghese N."/>
            <person name="Submissions S."/>
        </authorList>
    </citation>
    <scope>NUCLEOTIDE SEQUENCE [LARGE SCALE GENOMIC DNA]</scope>
    <source>
        <strain evidence="16">DSM 23439</strain>
    </source>
</reference>
<dbReference type="GO" id="GO:0005886">
    <property type="term" value="C:plasma membrane"/>
    <property type="evidence" value="ECO:0007669"/>
    <property type="project" value="UniProtKB-SubCell"/>
</dbReference>